<dbReference type="AlphaFoldDB" id="A0A9Q1RQ23"/>
<dbReference type="OrthoDB" id="10429663at2759"/>
<dbReference type="Proteomes" id="UP001152561">
    <property type="component" value="Unassembled WGS sequence"/>
</dbReference>
<dbReference type="EMBL" id="JAJAGQ010000001">
    <property type="protein sequence ID" value="KAJ8572120.1"/>
    <property type="molecule type" value="Genomic_DNA"/>
</dbReference>
<sequence>MANDETLLAPLVGRDMRWSNWILLENLSADSAAISDTIVIFSELNPDLGDKTEATSCCCWGYNTKIGDGHKLDMVYGCKVFDIKPDRDIFAEFCCPTRAIGSLQHGFGLHDRKWVDTEQVWPAQKLFDEMASPFGHYYETKTDFIATIFPATNSTSEFVPITGHTDTYL</sequence>
<reference evidence="2" key="1">
    <citation type="journal article" date="2023" name="Proc. Natl. Acad. Sci. U.S.A.">
        <title>Genomic and structural basis for evolution of tropane alkaloid biosynthesis.</title>
        <authorList>
            <person name="Wanga Y.-J."/>
            <person name="Taina T."/>
            <person name="Yua J.-Y."/>
            <person name="Lia J."/>
            <person name="Xua B."/>
            <person name="Chenc J."/>
            <person name="D'Auriad J.C."/>
            <person name="Huanga J.-P."/>
            <person name="Huanga S.-X."/>
        </authorList>
    </citation>
    <scope>NUCLEOTIDE SEQUENCE [LARGE SCALE GENOMIC DNA]</scope>
    <source>
        <strain evidence="2">cv. KIB-2019</strain>
    </source>
</reference>
<keyword evidence="2" id="KW-1185">Reference proteome</keyword>
<evidence type="ECO:0000313" key="1">
    <source>
        <dbReference type="EMBL" id="KAJ8572120.1"/>
    </source>
</evidence>
<name>A0A9Q1RQ23_9SOLA</name>
<accession>A0A9Q1RQ23</accession>
<comment type="caution">
    <text evidence="1">The sequence shown here is derived from an EMBL/GenBank/DDBJ whole genome shotgun (WGS) entry which is preliminary data.</text>
</comment>
<proteinExistence type="predicted"/>
<gene>
    <name evidence="1" type="ORF">K7X08_008631</name>
</gene>
<evidence type="ECO:0000313" key="2">
    <source>
        <dbReference type="Proteomes" id="UP001152561"/>
    </source>
</evidence>
<protein>
    <submittedName>
        <fullName evidence="1">Uncharacterized protein</fullName>
    </submittedName>
</protein>
<organism evidence="1 2">
    <name type="scientific">Anisodus acutangulus</name>
    <dbReference type="NCBI Taxonomy" id="402998"/>
    <lineage>
        <taxon>Eukaryota</taxon>
        <taxon>Viridiplantae</taxon>
        <taxon>Streptophyta</taxon>
        <taxon>Embryophyta</taxon>
        <taxon>Tracheophyta</taxon>
        <taxon>Spermatophyta</taxon>
        <taxon>Magnoliopsida</taxon>
        <taxon>eudicotyledons</taxon>
        <taxon>Gunneridae</taxon>
        <taxon>Pentapetalae</taxon>
        <taxon>asterids</taxon>
        <taxon>lamiids</taxon>
        <taxon>Solanales</taxon>
        <taxon>Solanaceae</taxon>
        <taxon>Solanoideae</taxon>
        <taxon>Hyoscyameae</taxon>
        <taxon>Anisodus</taxon>
    </lineage>
</organism>